<dbReference type="Proteomes" id="UP000256964">
    <property type="component" value="Unassembled WGS sequence"/>
</dbReference>
<feature type="transmembrane region" description="Helical" evidence="1">
    <location>
        <begin position="74"/>
        <end position="94"/>
    </location>
</feature>
<feature type="transmembrane region" description="Helical" evidence="1">
    <location>
        <begin position="247"/>
        <end position="269"/>
    </location>
</feature>
<dbReference type="PANTHER" id="PTHR40465:SF1">
    <property type="entry name" value="DUF6534 DOMAIN-CONTAINING PROTEIN"/>
    <property type="match status" value="1"/>
</dbReference>
<keyword evidence="1" id="KW-0812">Transmembrane</keyword>
<evidence type="ECO:0000313" key="3">
    <source>
        <dbReference type="Proteomes" id="UP000256964"/>
    </source>
</evidence>
<dbReference type="OrthoDB" id="2749729at2759"/>
<feature type="transmembrane region" description="Helical" evidence="1">
    <location>
        <begin position="211"/>
        <end position="241"/>
    </location>
</feature>
<sequence>MSGSSSLVIVTGTISSVVGSALANATGVAPSASFATATASSGLVSSTPAPGYSGNDPSFDIQEFLLTFADMLNVALGALEIGLVLAAMTFGVVVTKANSYFRGNTSDGALMKTTVASLLLLNVIQMIATIHGTYTAVVIDFGRLNDFASPEWGIALQILFTTLTASIAQIFFAIRLHAIMRNAYLTMIIVSHPAAMSRRTLDAKKLSYPQLFFTALQVATSIYSVVVLFNVGPLAILMFYMGDVWPMVVTFAVSAGINIVIAAVAYVRMQKPYVLQKHGRTTVMSELEYWTVKSLFFCGIVSTFNTVAVAIMMANMLWVAGTCVLGNLYTLSVLLNLNSRILAIPVASGTVRPRSAPQVDPSDRSSAATLTDDMAIWEDMVKSQAIKASLITDTKNAGLPEYTVGYQLNDGAV</sequence>
<proteinExistence type="predicted"/>
<accession>A0A371DBY9</accession>
<dbReference type="STRING" id="139420.A0A371DBY9"/>
<feature type="transmembrane region" description="Helical" evidence="1">
    <location>
        <begin position="317"/>
        <end position="337"/>
    </location>
</feature>
<keyword evidence="1" id="KW-1133">Transmembrane helix</keyword>
<dbReference type="AlphaFoldDB" id="A0A371DBY9"/>
<keyword evidence="3" id="KW-1185">Reference proteome</keyword>
<gene>
    <name evidence="2" type="ORF">OH76DRAFT_1514650</name>
</gene>
<dbReference type="EMBL" id="KZ857402">
    <property type="protein sequence ID" value="RDX49972.1"/>
    <property type="molecule type" value="Genomic_DNA"/>
</dbReference>
<keyword evidence="1" id="KW-0472">Membrane</keyword>
<reference evidence="2 3" key="1">
    <citation type="journal article" date="2018" name="Biotechnol. Biofuels">
        <title>Integrative visual omics of the white-rot fungus Polyporus brumalis exposes the biotechnological potential of its oxidative enzymes for delignifying raw plant biomass.</title>
        <authorList>
            <person name="Miyauchi S."/>
            <person name="Rancon A."/>
            <person name="Drula E."/>
            <person name="Hage H."/>
            <person name="Chaduli D."/>
            <person name="Favel A."/>
            <person name="Grisel S."/>
            <person name="Henrissat B."/>
            <person name="Herpoel-Gimbert I."/>
            <person name="Ruiz-Duenas F.J."/>
            <person name="Chevret D."/>
            <person name="Hainaut M."/>
            <person name="Lin J."/>
            <person name="Wang M."/>
            <person name="Pangilinan J."/>
            <person name="Lipzen A."/>
            <person name="Lesage-Meessen L."/>
            <person name="Navarro D."/>
            <person name="Riley R."/>
            <person name="Grigoriev I.V."/>
            <person name="Zhou S."/>
            <person name="Raouche S."/>
            <person name="Rosso M.N."/>
        </authorList>
    </citation>
    <scope>NUCLEOTIDE SEQUENCE [LARGE SCALE GENOMIC DNA]</scope>
    <source>
        <strain evidence="2 3">BRFM 1820</strain>
    </source>
</reference>
<organism evidence="2 3">
    <name type="scientific">Lentinus brumalis</name>
    <dbReference type="NCBI Taxonomy" id="2498619"/>
    <lineage>
        <taxon>Eukaryota</taxon>
        <taxon>Fungi</taxon>
        <taxon>Dikarya</taxon>
        <taxon>Basidiomycota</taxon>
        <taxon>Agaricomycotina</taxon>
        <taxon>Agaricomycetes</taxon>
        <taxon>Polyporales</taxon>
        <taxon>Polyporaceae</taxon>
        <taxon>Lentinus</taxon>
    </lineage>
</organism>
<feature type="transmembrane region" description="Helical" evidence="1">
    <location>
        <begin position="115"/>
        <end position="134"/>
    </location>
</feature>
<evidence type="ECO:0000256" key="1">
    <source>
        <dbReference type="SAM" id="Phobius"/>
    </source>
</evidence>
<feature type="transmembrane region" description="Helical" evidence="1">
    <location>
        <begin position="154"/>
        <end position="174"/>
    </location>
</feature>
<protein>
    <submittedName>
        <fullName evidence="2">Uncharacterized protein</fullName>
    </submittedName>
</protein>
<name>A0A371DBY9_9APHY</name>
<dbReference type="PANTHER" id="PTHR40465">
    <property type="entry name" value="CHROMOSOME 1, WHOLE GENOME SHOTGUN SEQUENCE"/>
    <property type="match status" value="1"/>
</dbReference>
<evidence type="ECO:0000313" key="2">
    <source>
        <dbReference type="EMBL" id="RDX49972.1"/>
    </source>
</evidence>
<feature type="transmembrane region" description="Helical" evidence="1">
    <location>
        <begin position="290"/>
        <end position="311"/>
    </location>
</feature>